<evidence type="ECO:0000259" key="5">
    <source>
        <dbReference type="PROSITE" id="PS51007"/>
    </source>
</evidence>
<dbReference type="OrthoDB" id="9814063at2"/>
<dbReference type="PROSITE" id="PS51007">
    <property type="entry name" value="CYTC"/>
    <property type="match status" value="1"/>
</dbReference>
<keyword evidence="2 4" id="KW-0479">Metal-binding</keyword>
<dbReference type="Proteomes" id="UP000257127">
    <property type="component" value="Unassembled WGS sequence"/>
</dbReference>
<reference evidence="6 7" key="1">
    <citation type="submission" date="2018-08" db="EMBL/GenBank/DDBJ databases">
        <title>The draft genome squence of Brumimicrobium sp. N62.</title>
        <authorList>
            <person name="Du Z.-J."/>
            <person name="Luo H.-R."/>
        </authorList>
    </citation>
    <scope>NUCLEOTIDE SEQUENCE [LARGE SCALE GENOMIC DNA]</scope>
    <source>
        <strain evidence="6 7">N62</strain>
    </source>
</reference>
<dbReference type="Gene3D" id="1.10.760.10">
    <property type="entry name" value="Cytochrome c-like domain"/>
    <property type="match status" value="1"/>
</dbReference>
<dbReference type="GO" id="GO:0046872">
    <property type="term" value="F:metal ion binding"/>
    <property type="evidence" value="ECO:0007669"/>
    <property type="project" value="UniProtKB-KW"/>
</dbReference>
<dbReference type="GO" id="GO:0009055">
    <property type="term" value="F:electron transfer activity"/>
    <property type="evidence" value="ECO:0007669"/>
    <property type="project" value="InterPro"/>
</dbReference>
<evidence type="ECO:0000256" key="2">
    <source>
        <dbReference type="ARBA" id="ARBA00022723"/>
    </source>
</evidence>
<dbReference type="SUPFAM" id="SSF46626">
    <property type="entry name" value="Cytochrome c"/>
    <property type="match status" value="1"/>
</dbReference>
<feature type="domain" description="Cytochrome c" evidence="5">
    <location>
        <begin position="100"/>
        <end position="179"/>
    </location>
</feature>
<keyword evidence="7" id="KW-1185">Reference proteome</keyword>
<gene>
    <name evidence="6" type="ORF">DXU93_09150</name>
</gene>
<dbReference type="GO" id="GO:0020037">
    <property type="term" value="F:heme binding"/>
    <property type="evidence" value="ECO:0007669"/>
    <property type="project" value="InterPro"/>
</dbReference>
<dbReference type="InterPro" id="IPR009056">
    <property type="entry name" value="Cyt_c-like_dom"/>
</dbReference>
<proteinExistence type="predicted"/>
<evidence type="ECO:0000256" key="4">
    <source>
        <dbReference type="PROSITE-ProRule" id="PRU00433"/>
    </source>
</evidence>
<dbReference type="InterPro" id="IPR036909">
    <property type="entry name" value="Cyt_c-like_dom_sf"/>
</dbReference>
<evidence type="ECO:0000256" key="3">
    <source>
        <dbReference type="ARBA" id="ARBA00023004"/>
    </source>
</evidence>
<evidence type="ECO:0000313" key="6">
    <source>
        <dbReference type="EMBL" id="RFC54145.1"/>
    </source>
</evidence>
<keyword evidence="3 4" id="KW-0408">Iron</keyword>
<evidence type="ECO:0000313" key="7">
    <source>
        <dbReference type="Proteomes" id="UP000257127"/>
    </source>
</evidence>
<dbReference type="Pfam" id="PF13442">
    <property type="entry name" value="Cytochrome_CBB3"/>
    <property type="match status" value="1"/>
</dbReference>
<evidence type="ECO:0000256" key="1">
    <source>
        <dbReference type="ARBA" id="ARBA00022617"/>
    </source>
</evidence>
<name>A0A3E1EX59_9FLAO</name>
<sequence length="179" mass="20820">MLQQSLFMLKLKPSDLNLEVLEMLTFFYSVYLKFMPNPQQLVLILYDFYGGSRQMYRHYSLEKHQELVAVHTDNFAKLSKKARENPVDESNELLVDESLGEYAKGAAIFSQYCTACHKEKEVLVGPPIAEMAEIYINNETALIDWIREPGKKREDFPQMPGFPQLSDEELQELSKYIIK</sequence>
<protein>
    <submittedName>
        <fullName evidence="6">Cytochrome c</fullName>
    </submittedName>
</protein>
<keyword evidence="1 4" id="KW-0349">Heme</keyword>
<accession>A0A3E1EX59</accession>
<organism evidence="6 7">
    <name type="scientific">Brumimicrobium aurantiacum</name>
    <dbReference type="NCBI Taxonomy" id="1737063"/>
    <lineage>
        <taxon>Bacteria</taxon>
        <taxon>Pseudomonadati</taxon>
        <taxon>Bacteroidota</taxon>
        <taxon>Flavobacteriia</taxon>
        <taxon>Flavobacteriales</taxon>
        <taxon>Crocinitomicaceae</taxon>
        <taxon>Brumimicrobium</taxon>
    </lineage>
</organism>
<comment type="caution">
    <text evidence="6">The sequence shown here is derived from an EMBL/GenBank/DDBJ whole genome shotgun (WGS) entry which is preliminary data.</text>
</comment>
<dbReference type="AlphaFoldDB" id="A0A3E1EX59"/>
<dbReference type="EMBL" id="QURB01000005">
    <property type="protein sequence ID" value="RFC54145.1"/>
    <property type="molecule type" value="Genomic_DNA"/>
</dbReference>